<gene>
    <name evidence="5" type="ORF">HRR80_005741</name>
</gene>
<comment type="subcellular location">
    <subcellularLocation>
        <location evidence="1">Nucleus</location>
    </subcellularLocation>
</comment>
<dbReference type="InterPro" id="IPR019331">
    <property type="entry name" value="FAM192A/Fyv6_N"/>
</dbReference>
<dbReference type="GO" id="GO:0005634">
    <property type="term" value="C:nucleus"/>
    <property type="evidence" value="ECO:0007669"/>
    <property type="project" value="UniProtKB-SubCell"/>
</dbReference>
<evidence type="ECO:0000313" key="5">
    <source>
        <dbReference type="EMBL" id="KAJ8990254.1"/>
    </source>
</evidence>
<evidence type="ECO:0000256" key="2">
    <source>
        <dbReference type="ARBA" id="ARBA00023242"/>
    </source>
</evidence>
<feature type="compositionally biased region" description="Low complexity" evidence="3">
    <location>
        <begin position="217"/>
        <end position="228"/>
    </location>
</feature>
<feature type="region of interest" description="Disordered" evidence="3">
    <location>
        <begin position="123"/>
        <end position="228"/>
    </location>
</feature>
<feature type="region of interest" description="Disordered" evidence="3">
    <location>
        <begin position="1"/>
        <end position="46"/>
    </location>
</feature>
<feature type="compositionally biased region" description="Polar residues" evidence="3">
    <location>
        <begin position="131"/>
        <end position="142"/>
    </location>
</feature>
<dbReference type="Proteomes" id="UP001161757">
    <property type="component" value="Unassembled WGS sequence"/>
</dbReference>
<dbReference type="EMBL" id="JAJGCB010000011">
    <property type="protein sequence ID" value="KAJ8990254.1"/>
    <property type="molecule type" value="Genomic_DNA"/>
</dbReference>
<sequence>MSRFVSAGTDADSKVPDEAWLKAQQEVEAQRKPKPSEPGQQEGGKSLYEVLQQNKAAKQEAFEESIRLKNQFRPLDEDEIEFLDSVLEADRAKENAVKQETAEQLEAFRKQRALAEQALLDQQAREAADNVDTTVSKNVWTTQKKKRRRDKDGESGSAENPKARKLSSSTNERKPVSPVSAEKPPTATSTDTPEPSPERKKSQTEAQTIQPKPAAVGLDLGDYSSDDD</sequence>
<evidence type="ECO:0000256" key="3">
    <source>
        <dbReference type="SAM" id="MobiDB-lite"/>
    </source>
</evidence>
<evidence type="ECO:0000259" key="4">
    <source>
        <dbReference type="Pfam" id="PF10187"/>
    </source>
</evidence>
<dbReference type="AlphaFoldDB" id="A0AAN6ISY7"/>
<dbReference type="PANTHER" id="PTHR13495:SF0">
    <property type="entry name" value="PSME3-INTERACTING PROTEIN"/>
    <property type="match status" value="1"/>
</dbReference>
<comment type="caution">
    <text evidence="5">The sequence shown here is derived from an EMBL/GenBank/DDBJ whole genome shotgun (WGS) entry which is preliminary data.</text>
</comment>
<dbReference type="Pfam" id="PF10187">
    <property type="entry name" value="FAM192A_Fyv6_N"/>
    <property type="match status" value="1"/>
</dbReference>
<accession>A0AAN6ISY7</accession>
<reference evidence="5" key="1">
    <citation type="submission" date="2023-01" db="EMBL/GenBank/DDBJ databases">
        <title>Exophiala dermititidis isolated from Cystic Fibrosis Patient.</title>
        <authorList>
            <person name="Kurbessoian T."/>
            <person name="Crocker A."/>
            <person name="Murante D."/>
            <person name="Hogan D.A."/>
            <person name="Stajich J.E."/>
        </authorList>
    </citation>
    <scope>NUCLEOTIDE SEQUENCE</scope>
    <source>
        <strain evidence="5">Ex8</strain>
    </source>
</reference>
<evidence type="ECO:0000256" key="1">
    <source>
        <dbReference type="ARBA" id="ARBA00004123"/>
    </source>
</evidence>
<feature type="compositionally biased region" description="Basic and acidic residues" evidence="3">
    <location>
        <begin position="11"/>
        <end position="20"/>
    </location>
</feature>
<protein>
    <recommendedName>
        <fullName evidence="4">FAM192A/Fyv6 N-terminal domain-containing protein</fullName>
    </recommendedName>
</protein>
<keyword evidence="2" id="KW-0539">Nucleus</keyword>
<feature type="domain" description="FAM192A/Fyv6 N-terminal" evidence="4">
    <location>
        <begin position="4"/>
        <end position="109"/>
    </location>
</feature>
<evidence type="ECO:0000313" key="6">
    <source>
        <dbReference type="Proteomes" id="UP001161757"/>
    </source>
</evidence>
<name>A0AAN6ISY7_EXODE</name>
<dbReference type="InterPro" id="IPR039845">
    <property type="entry name" value="FAM192A"/>
</dbReference>
<proteinExistence type="predicted"/>
<dbReference type="PANTHER" id="PTHR13495">
    <property type="entry name" value="NEFA-INTERACTING NUCLEAR PROTEIN NIP30"/>
    <property type="match status" value="1"/>
</dbReference>
<organism evidence="5 6">
    <name type="scientific">Exophiala dermatitidis</name>
    <name type="common">Black yeast-like fungus</name>
    <name type="synonym">Wangiella dermatitidis</name>
    <dbReference type="NCBI Taxonomy" id="5970"/>
    <lineage>
        <taxon>Eukaryota</taxon>
        <taxon>Fungi</taxon>
        <taxon>Dikarya</taxon>
        <taxon>Ascomycota</taxon>
        <taxon>Pezizomycotina</taxon>
        <taxon>Eurotiomycetes</taxon>
        <taxon>Chaetothyriomycetidae</taxon>
        <taxon>Chaetothyriales</taxon>
        <taxon>Herpotrichiellaceae</taxon>
        <taxon>Exophiala</taxon>
    </lineage>
</organism>